<feature type="compositionally biased region" description="Polar residues" evidence="1">
    <location>
        <begin position="2245"/>
        <end position="2256"/>
    </location>
</feature>
<gene>
    <name evidence="2" type="primary">NCOA6</name>
    <name evidence="2" type="ORF">CDAR_370101</name>
</gene>
<feature type="compositionally biased region" description="Polar residues" evidence="1">
    <location>
        <begin position="432"/>
        <end position="457"/>
    </location>
</feature>
<feature type="compositionally biased region" description="Low complexity" evidence="1">
    <location>
        <begin position="149"/>
        <end position="163"/>
    </location>
</feature>
<keyword evidence="2" id="KW-0675">Receptor</keyword>
<feature type="region of interest" description="Disordered" evidence="1">
    <location>
        <begin position="113"/>
        <end position="175"/>
    </location>
</feature>
<dbReference type="Proteomes" id="UP001054837">
    <property type="component" value="Unassembled WGS sequence"/>
</dbReference>
<feature type="compositionally biased region" description="Low complexity" evidence="1">
    <location>
        <begin position="351"/>
        <end position="364"/>
    </location>
</feature>
<feature type="compositionally biased region" description="Acidic residues" evidence="1">
    <location>
        <begin position="393"/>
        <end position="402"/>
    </location>
</feature>
<feature type="region of interest" description="Disordered" evidence="1">
    <location>
        <begin position="2203"/>
        <end position="2256"/>
    </location>
</feature>
<feature type="compositionally biased region" description="Low complexity" evidence="1">
    <location>
        <begin position="1172"/>
        <end position="1189"/>
    </location>
</feature>
<feature type="compositionally biased region" description="Basic and acidic residues" evidence="1">
    <location>
        <begin position="415"/>
        <end position="430"/>
    </location>
</feature>
<sequence length="2256" mass="242420">MTHAMNTKNSSTSPQYQPVIHVQGGNPRISFTSSTSQITNTILNSSASSSLSISSKVSNSATKVPKTITNSAFNSVVSRTPPPNAIATTSKAVALNSPLLVNLLQSETSNIQQNNKLMPPPSPASNQAVKRKRKPRKTKDKILDDDAASPSFSTSPSPPSYQSHAGVRSPGGFDPLSVLNQPINVPINNTISPPTTQLSSIHPLAQGQPPVSNIKPHASNIHSGVQGLLPVSLQSQIQGQPMVSTTRPIGHQTLSAFRQTQGPRTVPNIHPQAQGQPQVHTGNLPLHTHIPIDAPHLSRAQPGSMQSFAMSAPRTIPMNPNRSLFAGRDSSVVKVMEKANKDSAILKSDKSSAPSTPSTSTPDSNPFPSPPSSTDGKTKHLINPFTGQLEPMPSDEEEEEESISSLPPFPDFEETSEKSHSERSLSDGGKDNNLSSDTDSGISKSITDVSQSSTEGLTTEPGKDARKTETSSTKVDCVPTASVTSSVPGEKIKLRLKLDSKVIRESKENEVKDKRLKESNPSFNQKIDVAVVSIPGLKKNMAATSTSSVPEPRVPPLHISLRGPNAAVVVSPRKDDSKSKHAASKEDHSNTDASSKINQKKIRSPRATRTGDVSALSLSVSGRTVDTADKRVRGNNSKDFKKIKEDFWNQNVKNISMSGGGIVEVSEKVSSRISSYEAYLSGTSINNPVVQRKSSSIFSLSARDSCKSEIMTLTSCSTGESVTLHSFSGSRSPLPLQVSAVSETEALPVNVSQTIEMGVSSNNSSIMLPIERTEVIDKINNSSEEKPCEIPVPSGAEKDETLASSIKSPLMQNNYLPHSPSAPTDSKTVVQEINCPSDQTQSQSASSLKLESTVPLSLHSASSPTCNANETASNFSVQMQVSDSTDANRLPKPERVVANPLGNVSSSTDSQKLQNIHQCNINSDNKLTEKLDSVNIDERVQKEASVHETTSSCKENTTVNEVQKSVDVNKNATANRKESELCENVKNQSSHSSMPLPSHNDGDKCKNLLFSNHSESYDSSVSYLTPVPKKDNEFVEISDKNMCIAEMKKSPIAQIISADNLPIQPHVIEVPFQHSSLAVPNALAKSGCVAEISSVSSLIPSSGNTFVPVRNILVMHDTSNVAFCEGRSSDINIANTTSVISHSESFPVYTLPSKPETKIKLLNHIDIDMQESSNVKASSTPSSSNASEESSMDSIDEERKRCMQLSEIPTSTPGPPLTETSILNTDNLPKPLESSAEKNTCSTTIADKPVEPSGNENKPVSQKYESRNVPIEGQYAESSSVKDITPLVSQHSPLVAPSIQPPVLSNTTTTNEISSEEKISCSSSGIYIPTSSGLPLQKESQSESNANVLTSDSTPSVLVMQDPVPLVGLENRSLPTKLDVKKEPCSDSVHLISTPGNPVVTSLLSPVKYLPSEVGSQKFKLIFKGSGQRASLQSSNSPASLVVPLNSSKAVPIKFVTLPSASALSVRSTSNPNIVEIISPKASSSQNAPLSGTSHPSSPVRLVVSKVSPGLSCTNQSGTQNLRNRVVVKSVVMTGTSPSLKLVSTNSLCTSTAVLTNSGGITTSSTSQVVACPTSSSSSHVMRLFTDEMKPTTVVENSSMQLNSVCCLSEVTNVEVAELKNNKESNDGIKNLLKATSSAIKCSTSADSTTKDLPPSEPLVKNSVVNETVPINPMSADSSTFNSVVSPDTTTVSTTNNSENENIVSSNNELTTQVPSVENSECVSSEQVFNSTNNSCDNESNNKSAADTTSEIISVSSVVDDQKLDIKLESHINNEDKISLSSKQLAENDNAVLQTENCKNSVNSIIENSNNEYEINPRTVITSSESDDLIKSEQTADSAITTSLNYISNELESSDAADSSSIPNNPIFSDIENKQNIESVTVNLETSINNSVEIASVNPCEMENEVIIASNVEVGIAETSECAEISQNSELDCSDIKLEQSVAVETPKNELHNDSQVVLLPEDSDSLDEKCNVDMQKFRPLGDESIGVVDSTESDSTGVIIEDSQLEISLVYSKPLKRKCSENAAELIKACMGVEDCPKKAVLMKAKVAEEIVEKIENEKLEENVRMSLRIRKEDTNMKKPKGSTVNSDCSTDEEITLSELIKTRTREKPPRGRLSNRDSPVEPNNLKPGRRRSNSNESRNSEEIKTRAPRECKRETIKKNEPSKKLPERTKKGTLKAQDQVVISKVGVQRSGRIRDQEAAKANMLNNNKEESNSIGAKRKTRATAGKIQKNQKTIPQERRRSTRNAGSSKKTTLF</sequence>
<feature type="compositionally biased region" description="Polar residues" evidence="1">
    <location>
        <begin position="1218"/>
        <end position="1227"/>
    </location>
</feature>
<feature type="compositionally biased region" description="Basic and acidic residues" evidence="1">
    <location>
        <begin position="2102"/>
        <end position="2121"/>
    </location>
</feature>
<feature type="region of interest" description="Disordered" evidence="1">
    <location>
        <begin position="1671"/>
        <end position="1706"/>
    </location>
</feature>
<name>A0AAV4N3S3_9ARAC</name>
<feature type="region of interest" description="Disordered" evidence="1">
    <location>
        <begin position="1294"/>
        <end position="1317"/>
    </location>
</feature>
<feature type="region of interest" description="Disordered" evidence="1">
    <location>
        <begin position="1170"/>
        <end position="1268"/>
    </location>
</feature>
<feature type="region of interest" description="Disordered" evidence="1">
    <location>
        <begin position="969"/>
        <end position="1000"/>
    </location>
</feature>
<evidence type="ECO:0000313" key="2">
    <source>
        <dbReference type="EMBL" id="GIX78663.1"/>
    </source>
</evidence>
<feature type="compositionally biased region" description="Low complexity" evidence="1">
    <location>
        <begin position="1682"/>
        <end position="1706"/>
    </location>
</feature>
<feature type="region of interest" description="Disordered" evidence="1">
    <location>
        <begin position="782"/>
        <end position="801"/>
    </location>
</feature>
<dbReference type="EMBL" id="BPLQ01001117">
    <property type="protein sequence ID" value="GIX78663.1"/>
    <property type="molecule type" value="Genomic_DNA"/>
</dbReference>
<evidence type="ECO:0000313" key="3">
    <source>
        <dbReference type="Proteomes" id="UP001054837"/>
    </source>
</evidence>
<feature type="region of interest" description="Disordered" evidence="1">
    <location>
        <begin position="543"/>
        <end position="614"/>
    </location>
</feature>
<keyword evidence="3" id="KW-1185">Reference proteome</keyword>
<feature type="compositionally biased region" description="Basic and acidic residues" evidence="1">
    <location>
        <begin position="572"/>
        <end position="590"/>
    </location>
</feature>
<feature type="compositionally biased region" description="Basic and acidic residues" evidence="1">
    <location>
        <begin position="2140"/>
        <end position="2172"/>
    </location>
</feature>
<organism evidence="2 3">
    <name type="scientific">Caerostris darwini</name>
    <dbReference type="NCBI Taxonomy" id="1538125"/>
    <lineage>
        <taxon>Eukaryota</taxon>
        <taxon>Metazoa</taxon>
        <taxon>Ecdysozoa</taxon>
        <taxon>Arthropoda</taxon>
        <taxon>Chelicerata</taxon>
        <taxon>Arachnida</taxon>
        <taxon>Araneae</taxon>
        <taxon>Araneomorphae</taxon>
        <taxon>Entelegynae</taxon>
        <taxon>Araneoidea</taxon>
        <taxon>Araneidae</taxon>
        <taxon>Caerostris</taxon>
    </lineage>
</organism>
<evidence type="ECO:0000256" key="1">
    <source>
        <dbReference type="SAM" id="MobiDB-lite"/>
    </source>
</evidence>
<reference evidence="2 3" key="1">
    <citation type="submission" date="2021-06" db="EMBL/GenBank/DDBJ databases">
        <title>Caerostris darwini draft genome.</title>
        <authorList>
            <person name="Kono N."/>
            <person name="Arakawa K."/>
        </authorList>
    </citation>
    <scope>NUCLEOTIDE SEQUENCE [LARGE SCALE GENOMIC DNA]</scope>
</reference>
<feature type="region of interest" description="Disordered" evidence="1">
    <location>
        <begin position="2072"/>
        <end position="2178"/>
    </location>
</feature>
<accession>A0AAV4N3S3</accession>
<feature type="compositionally biased region" description="Polar residues" evidence="1">
    <location>
        <begin position="985"/>
        <end position="995"/>
    </location>
</feature>
<feature type="compositionally biased region" description="Basic residues" evidence="1">
    <location>
        <begin position="129"/>
        <end position="139"/>
    </location>
</feature>
<feature type="region of interest" description="Disordered" evidence="1">
    <location>
        <begin position="343"/>
        <end position="488"/>
    </location>
</feature>
<protein>
    <submittedName>
        <fullName evidence="2">Nuclear receptor coactivator 6</fullName>
    </submittedName>
</protein>
<proteinExistence type="predicted"/>
<comment type="caution">
    <text evidence="2">The sequence shown here is derived from an EMBL/GenBank/DDBJ whole genome shotgun (WGS) entry which is preliminary data.</text>
</comment>